<dbReference type="EMBL" id="JACEIK010009012">
    <property type="protein sequence ID" value="MCE3051869.1"/>
    <property type="molecule type" value="Genomic_DNA"/>
</dbReference>
<organism evidence="3 4">
    <name type="scientific">Datura stramonium</name>
    <name type="common">Jimsonweed</name>
    <name type="synonym">Common thornapple</name>
    <dbReference type="NCBI Taxonomy" id="4076"/>
    <lineage>
        <taxon>Eukaryota</taxon>
        <taxon>Viridiplantae</taxon>
        <taxon>Streptophyta</taxon>
        <taxon>Embryophyta</taxon>
        <taxon>Tracheophyta</taxon>
        <taxon>Spermatophyta</taxon>
        <taxon>Magnoliopsida</taxon>
        <taxon>eudicotyledons</taxon>
        <taxon>Gunneridae</taxon>
        <taxon>Pentapetalae</taxon>
        <taxon>asterids</taxon>
        <taxon>lamiids</taxon>
        <taxon>Solanales</taxon>
        <taxon>Solanaceae</taxon>
        <taxon>Solanoideae</taxon>
        <taxon>Datureae</taxon>
        <taxon>Datura</taxon>
    </lineage>
</organism>
<name>A0ABS8WPE5_DATST</name>
<protein>
    <recommendedName>
        <fullName evidence="2">Putative plant transposon protein domain-containing protein</fullName>
    </recommendedName>
</protein>
<feature type="domain" description="Putative plant transposon protein" evidence="2">
    <location>
        <begin position="37"/>
        <end position="107"/>
    </location>
</feature>
<evidence type="ECO:0000259" key="2">
    <source>
        <dbReference type="Pfam" id="PF20167"/>
    </source>
</evidence>
<accession>A0ABS8WPE5</accession>
<sequence length="204" mass="22833">MVDISEATITRMLCGPNFTLPINTTEFDYRMRERHEQRRWLAQVLTDGGANTLAKDRAVLVASLMSGFSLNIKAIIFENFNWRVVKLSMSLPFPCLITHLCREAHVPILVGIDGETNATKKYDLEKSKDESRYDLKLHKKIRKVFGPSGQTAREMKTTTELSRQDIGAELVCHATLFPTSTPSTSSVDATQPRVESAKTSSAMP</sequence>
<evidence type="ECO:0000313" key="3">
    <source>
        <dbReference type="EMBL" id="MCE3051869.1"/>
    </source>
</evidence>
<dbReference type="Pfam" id="PF20167">
    <property type="entry name" value="Transposase_32"/>
    <property type="match status" value="1"/>
</dbReference>
<feature type="region of interest" description="Disordered" evidence="1">
    <location>
        <begin position="178"/>
        <end position="204"/>
    </location>
</feature>
<proteinExistence type="predicted"/>
<dbReference type="Proteomes" id="UP000823775">
    <property type="component" value="Unassembled WGS sequence"/>
</dbReference>
<comment type="caution">
    <text evidence="3">The sequence shown here is derived from an EMBL/GenBank/DDBJ whole genome shotgun (WGS) entry which is preliminary data.</text>
</comment>
<reference evidence="3 4" key="1">
    <citation type="journal article" date="2021" name="BMC Genomics">
        <title>Datura genome reveals duplications of psychoactive alkaloid biosynthetic genes and high mutation rate following tissue culture.</title>
        <authorList>
            <person name="Rajewski A."/>
            <person name="Carter-House D."/>
            <person name="Stajich J."/>
            <person name="Litt A."/>
        </authorList>
    </citation>
    <scope>NUCLEOTIDE SEQUENCE [LARGE SCALE GENOMIC DNA]</scope>
    <source>
        <strain evidence="3">AR-01</strain>
    </source>
</reference>
<evidence type="ECO:0000256" key="1">
    <source>
        <dbReference type="SAM" id="MobiDB-lite"/>
    </source>
</evidence>
<keyword evidence="4" id="KW-1185">Reference proteome</keyword>
<evidence type="ECO:0000313" key="4">
    <source>
        <dbReference type="Proteomes" id="UP000823775"/>
    </source>
</evidence>
<dbReference type="InterPro" id="IPR046796">
    <property type="entry name" value="Transposase_32_dom"/>
</dbReference>
<gene>
    <name evidence="3" type="ORF">HAX54_051087</name>
</gene>